<reference evidence="1" key="1">
    <citation type="journal article" date="2023" name="IMA Fungus">
        <title>Comparative genomic study of the Penicillium genus elucidates a diverse pangenome and 15 lateral gene transfer events.</title>
        <authorList>
            <person name="Petersen C."/>
            <person name="Sorensen T."/>
            <person name="Nielsen M.R."/>
            <person name="Sondergaard T.E."/>
            <person name="Sorensen J.L."/>
            <person name="Fitzpatrick D.A."/>
            <person name="Frisvad J.C."/>
            <person name="Nielsen K.L."/>
        </authorList>
    </citation>
    <scope>NUCLEOTIDE SEQUENCE</scope>
    <source>
        <strain evidence="1">IBT 17514</strain>
    </source>
</reference>
<keyword evidence="2" id="KW-1185">Reference proteome</keyword>
<dbReference type="Proteomes" id="UP001215712">
    <property type="component" value="Unassembled WGS sequence"/>
</dbReference>
<protein>
    <submittedName>
        <fullName evidence="1">Uncharacterized protein</fullName>
    </submittedName>
</protein>
<name>A0AAD6MS37_9EURO</name>
<evidence type="ECO:0000313" key="2">
    <source>
        <dbReference type="Proteomes" id="UP001215712"/>
    </source>
</evidence>
<accession>A0AAD6MS37</accession>
<proteinExistence type="predicted"/>
<organism evidence="1 2">
    <name type="scientific">Penicillium malachiteum</name>
    <dbReference type="NCBI Taxonomy" id="1324776"/>
    <lineage>
        <taxon>Eukaryota</taxon>
        <taxon>Fungi</taxon>
        <taxon>Dikarya</taxon>
        <taxon>Ascomycota</taxon>
        <taxon>Pezizomycotina</taxon>
        <taxon>Eurotiomycetes</taxon>
        <taxon>Eurotiomycetidae</taxon>
        <taxon>Eurotiales</taxon>
        <taxon>Aspergillaceae</taxon>
        <taxon>Penicillium</taxon>
    </lineage>
</organism>
<gene>
    <name evidence="1" type="ORF">N7493_009980</name>
</gene>
<reference evidence="1" key="2">
    <citation type="submission" date="2023-01" db="EMBL/GenBank/DDBJ databases">
        <authorList>
            <person name="Petersen C."/>
        </authorList>
    </citation>
    <scope>NUCLEOTIDE SEQUENCE</scope>
    <source>
        <strain evidence="1">IBT 17514</strain>
    </source>
</reference>
<dbReference type="EMBL" id="JAQJAN010000018">
    <property type="protein sequence ID" value="KAJ5709689.1"/>
    <property type="molecule type" value="Genomic_DNA"/>
</dbReference>
<dbReference type="AlphaFoldDB" id="A0AAD6MS37"/>
<evidence type="ECO:0000313" key="1">
    <source>
        <dbReference type="EMBL" id="KAJ5709689.1"/>
    </source>
</evidence>
<comment type="caution">
    <text evidence="1">The sequence shown here is derived from an EMBL/GenBank/DDBJ whole genome shotgun (WGS) entry which is preliminary data.</text>
</comment>
<sequence>MDENGYLTFSSKAVSLVNIPTNVMTSPLGPEHDIHQANSGGIGEVVHVRAEDGSIWQESDDAKRASISLIPNTMAVYLGSQASIGAMEELEAPESDSDDDTLDWFEQRRLLEIALLI</sequence>